<organism evidence="2 3">
    <name type="scientific">Podila minutissima</name>
    <dbReference type="NCBI Taxonomy" id="64525"/>
    <lineage>
        <taxon>Eukaryota</taxon>
        <taxon>Fungi</taxon>
        <taxon>Fungi incertae sedis</taxon>
        <taxon>Mucoromycota</taxon>
        <taxon>Mortierellomycotina</taxon>
        <taxon>Mortierellomycetes</taxon>
        <taxon>Mortierellales</taxon>
        <taxon>Mortierellaceae</taxon>
        <taxon>Podila</taxon>
    </lineage>
</organism>
<feature type="region of interest" description="Disordered" evidence="1">
    <location>
        <begin position="354"/>
        <end position="390"/>
    </location>
</feature>
<protein>
    <submittedName>
        <fullName evidence="2">Uncharacterized protein</fullName>
    </submittedName>
</protein>
<proteinExistence type="predicted"/>
<feature type="compositionally biased region" description="Low complexity" evidence="1">
    <location>
        <begin position="225"/>
        <end position="248"/>
    </location>
</feature>
<feature type="region of interest" description="Disordered" evidence="1">
    <location>
        <begin position="120"/>
        <end position="139"/>
    </location>
</feature>
<feature type="region of interest" description="Disordered" evidence="1">
    <location>
        <begin position="201"/>
        <end position="254"/>
    </location>
</feature>
<reference evidence="2" key="1">
    <citation type="journal article" date="2020" name="Fungal Divers.">
        <title>Resolving the Mortierellaceae phylogeny through synthesis of multi-gene phylogenetics and phylogenomics.</title>
        <authorList>
            <person name="Vandepol N."/>
            <person name="Liber J."/>
            <person name="Desiro A."/>
            <person name="Na H."/>
            <person name="Kennedy M."/>
            <person name="Barry K."/>
            <person name="Grigoriev I.V."/>
            <person name="Miller A.N."/>
            <person name="O'Donnell K."/>
            <person name="Stajich J.E."/>
            <person name="Bonito G."/>
        </authorList>
    </citation>
    <scope>NUCLEOTIDE SEQUENCE</scope>
    <source>
        <strain evidence="2">NVP1</strain>
    </source>
</reference>
<dbReference type="EMBL" id="JAAAUY010000350">
    <property type="protein sequence ID" value="KAF9331084.1"/>
    <property type="molecule type" value="Genomic_DNA"/>
</dbReference>
<comment type="caution">
    <text evidence="2">The sequence shown here is derived from an EMBL/GenBank/DDBJ whole genome shotgun (WGS) entry which is preliminary data.</text>
</comment>
<dbReference type="AlphaFoldDB" id="A0A9P5SJ34"/>
<accession>A0A9P5SJ34</accession>
<sequence>MDSFDLLCQQVFLDKTDDSIISSKETALSLVSQGQVYELPATFTPNPAWAGEKQCYRVHLESIPDKAQTEARNILVQAIDSSILWELPFDRNLTGYSTKTRTEVRDAPLAVAVVLDMDGASPSEGQELETPQDNAGSGVLLTSESDHQIQDKTMLLIPTKDWLRMVSRIRFWRAESHRIKAAQRERVLDELLSQRWKDTHLTPADLSSPPHSAGSLSVAPKPSTLPSAESLASSVASSPLSSPRTSTPTPSPQFCVSLQKQPFQEHQLESLVQFMTLYGQEPSTSSILRGLFDLIRKQLGEAKVLSWTFDRANLTEQKPEVTVAFLDLLAQLGLEYVAPVRVEHKKDVFKDQQLAGQLNPNTGTPSLSQSTSYSSTASHTTVVDDTPTKKPEITSTELTWTLGCRMDDRRLEYWIHHLQQSDLPVVNIDDQSLLPSTATSSSTNLHSKSDQQKKNPIPVDVRKKLLQDRQTIAAGAIQTLTTGALKREQAFVLPSSAYVWSNTSSSTPAFVKDLARWASTCGGRLDWFWSWIFSSFQKSRSKTGTRQPRANDENV</sequence>
<name>A0A9P5SJ34_9FUNG</name>
<evidence type="ECO:0000313" key="3">
    <source>
        <dbReference type="Proteomes" id="UP000696485"/>
    </source>
</evidence>
<dbReference type="Proteomes" id="UP000696485">
    <property type="component" value="Unassembled WGS sequence"/>
</dbReference>
<gene>
    <name evidence="2" type="ORF">BG006_006048</name>
</gene>
<feature type="compositionally biased region" description="Polar residues" evidence="1">
    <location>
        <begin position="354"/>
        <end position="363"/>
    </location>
</feature>
<feature type="compositionally biased region" description="Polar residues" evidence="1">
    <location>
        <begin position="129"/>
        <end position="139"/>
    </location>
</feature>
<feature type="compositionally biased region" description="Low complexity" evidence="1">
    <location>
        <begin position="364"/>
        <end position="381"/>
    </location>
</feature>
<evidence type="ECO:0000313" key="2">
    <source>
        <dbReference type="EMBL" id="KAF9331084.1"/>
    </source>
</evidence>
<evidence type="ECO:0000256" key="1">
    <source>
        <dbReference type="SAM" id="MobiDB-lite"/>
    </source>
</evidence>
<feature type="region of interest" description="Disordered" evidence="1">
    <location>
        <begin position="437"/>
        <end position="458"/>
    </location>
</feature>
<keyword evidence="3" id="KW-1185">Reference proteome</keyword>